<dbReference type="Gene3D" id="2.60.40.10">
    <property type="entry name" value="Immunoglobulins"/>
    <property type="match status" value="1"/>
</dbReference>
<dbReference type="RefSeq" id="WP_135684299.1">
    <property type="nucleotide sequence ID" value="NZ_RQEQ01000036.1"/>
</dbReference>
<feature type="region of interest" description="Disordered" evidence="1">
    <location>
        <begin position="186"/>
        <end position="207"/>
    </location>
</feature>
<feature type="compositionally biased region" description="Basic and acidic residues" evidence="1">
    <location>
        <begin position="196"/>
        <end position="207"/>
    </location>
</feature>
<sequence>MFNKYITQFKTGPKLYRNSVITAFIGFLLLLIANITSRTSFAESSSAFTFAFGFLISTTAIVLLIVSAALKKGPISVYLVLIFILLFSMFPQMNDSNFYSVWYDESLVTTEDSLKISGEIYTEGEVLVNGKSVERSDKKWSINYPLTLGENKIKVVLKRPSGFEKFSKEFKVERVTKEELARRKAEEKANQLASQKKTEEDAKEGLKEANAAELAEGCDKNPEKMVKIENFNWIKDEINQTYFNVLVYNPCPIPLKDFRFHIEYFAPSGTKVDFGSEVVYDKVEPGKRKRMKFSNSVWNEQATSVQLSVHIVQKL</sequence>
<evidence type="ECO:0000256" key="1">
    <source>
        <dbReference type="SAM" id="MobiDB-lite"/>
    </source>
</evidence>
<protein>
    <recommendedName>
        <fullName evidence="5">PEGA domain-containing protein</fullName>
    </recommendedName>
</protein>
<reference evidence="4" key="1">
    <citation type="journal article" date="2019" name="PLoS Negl. Trop. Dis.">
        <title>Revisiting the worldwide diversity of Leptospira species in the environment.</title>
        <authorList>
            <person name="Vincent A.T."/>
            <person name="Schiettekatte O."/>
            <person name="Bourhy P."/>
            <person name="Veyrier F.J."/>
            <person name="Picardeau M."/>
        </authorList>
    </citation>
    <scope>NUCLEOTIDE SEQUENCE [LARGE SCALE GENOMIC DNA]</scope>
    <source>
        <strain evidence="4">201702407</strain>
    </source>
</reference>
<evidence type="ECO:0000313" key="4">
    <source>
        <dbReference type="Proteomes" id="UP000297422"/>
    </source>
</evidence>
<feature type="transmembrane region" description="Helical" evidence="2">
    <location>
        <begin position="75"/>
        <end position="93"/>
    </location>
</feature>
<keyword evidence="2" id="KW-0472">Membrane</keyword>
<dbReference type="InterPro" id="IPR013783">
    <property type="entry name" value="Ig-like_fold"/>
</dbReference>
<dbReference type="Proteomes" id="UP000297422">
    <property type="component" value="Unassembled WGS sequence"/>
</dbReference>
<evidence type="ECO:0008006" key="5">
    <source>
        <dbReference type="Google" id="ProtNLM"/>
    </source>
</evidence>
<organism evidence="3 4">
    <name type="scientific">Leptospira stimsonii</name>
    <dbReference type="NCBI Taxonomy" id="2202203"/>
    <lineage>
        <taxon>Bacteria</taxon>
        <taxon>Pseudomonadati</taxon>
        <taxon>Spirochaetota</taxon>
        <taxon>Spirochaetia</taxon>
        <taxon>Leptospirales</taxon>
        <taxon>Leptospiraceae</taxon>
        <taxon>Leptospira</taxon>
    </lineage>
</organism>
<keyword evidence="2" id="KW-0812">Transmembrane</keyword>
<feature type="transmembrane region" description="Helical" evidence="2">
    <location>
        <begin position="15"/>
        <end position="35"/>
    </location>
</feature>
<dbReference type="EMBL" id="RQGT01000032">
    <property type="protein sequence ID" value="TGM18960.1"/>
    <property type="molecule type" value="Genomic_DNA"/>
</dbReference>
<accession>A0ABY2N9C9</accession>
<name>A0ABY2N9C9_9LEPT</name>
<evidence type="ECO:0000313" key="3">
    <source>
        <dbReference type="EMBL" id="TGM18960.1"/>
    </source>
</evidence>
<feature type="transmembrane region" description="Helical" evidence="2">
    <location>
        <begin position="47"/>
        <end position="69"/>
    </location>
</feature>
<comment type="caution">
    <text evidence="3">The sequence shown here is derived from an EMBL/GenBank/DDBJ whole genome shotgun (WGS) entry which is preliminary data.</text>
</comment>
<evidence type="ECO:0000256" key="2">
    <source>
        <dbReference type="SAM" id="Phobius"/>
    </source>
</evidence>
<proteinExistence type="predicted"/>
<gene>
    <name evidence="3" type="ORF">EHQ90_05385</name>
</gene>
<keyword evidence="2" id="KW-1133">Transmembrane helix</keyword>
<keyword evidence="4" id="KW-1185">Reference proteome</keyword>